<organism evidence="7 8">
    <name type="scientific">Oribacterium sinus</name>
    <dbReference type="NCBI Taxonomy" id="237576"/>
    <lineage>
        <taxon>Bacteria</taxon>
        <taxon>Bacillati</taxon>
        <taxon>Bacillota</taxon>
        <taxon>Clostridia</taxon>
        <taxon>Lachnospirales</taxon>
        <taxon>Lachnospiraceae</taxon>
        <taxon>Oribacterium</taxon>
    </lineage>
</organism>
<keyword evidence="7" id="KW-0269">Exonuclease</keyword>
<dbReference type="RefSeq" id="WP_183684519.1">
    <property type="nucleotide sequence ID" value="NZ_JACHHH010000011.1"/>
</dbReference>
<proteinExistence type="predicted"/>
<evidence type="ECO:0000256" key="2">
    <source>
        <dbReference type="ARBA" id="ARBA00022801"/>
    </source>
</evidence>
<dbReference type="Gene3D" id="3.40.50.300">
    <property type="entry name" value="P-loop containing nucleotide triphosphate hydrolases"/>
    <property type="match status" value="2"/>
</dbReference>
<dbReference type="Proteomes" id="UP000522163">
    <property type="component" value="Unassembled WGS sequence"/>
</dbReference>
<keyword evidence="3 5" id="KW-0347">Helicase</keyword>
<evidence type="ECO:0000259" key="6">
    <source>
        <dbReference type="PROSITE" id="PS51198"/>
    </source>
</evidence>
<name>A0A7W9SGX9_9FIRM</name>
<dbReference type="GO" id="GO:0003677">
    <property type="term" value="F:DNA binding"/>
    <property type="evidence" value="ECO:0007669"/>
    <property type="project" value="InterPro"/>
</dbReference>
<dbReference type="GO" id="GO:0005524">
    <property type="term" value="F:ATP binding"/>
    <property type="evidence" value="ECO:0007669"/>
    <property type="project" value="UniProtKB-UniRule"/>
</dbReference>
<evidence type="ECO:0000313" key="7">
    <source>
        <dbReference type="EMBL" id="MBB6041984.1"/>
    </source>
</evidence>
<dbReference type="GeneID" id="85015505"/>
<keyword evidence="4 5" id="KW-0067">ATP-binding</keyword>
<gene>
    <name evidence="7" type="ORF">HNQ46_001979</name>
</gene>
<dbReference type="EMBL" id="JACHHH010000011">
    <property type="protein sequence ID" value="MBB6041984.1"/>
    <property type="molecule type" value="Genomic_DNA"/>
</dbReference>
<dbReference type="InterPro" id="IPR027417">
    <property type="entry name" value="P-loop_NTPase"/>
</dbReference>
<dbReference type="GO" id="GO:0000725">
    <property type="term" value="P:recombinational repair"/>
    <property type="evidence" value="ECO:0007669"/>
    <property type="project" value="TreeGrafter"/>
</dbReference>
<evidence type="ECO:0000256" key="5">
    <source>
        <dbReference type="PROSITE-ProRule" id="PRU00560"/>
    </source>
</evidence>
<dbReference type="GO" id="GO:0043138">
    <property type="term" value="F:3'-5' DNA helicase activity"/>
    <property type="evidence" value="ECO:0007669"/>
    <property type="project" value="TreeGrafter"/>
</dbReference>
<dbReference type="InterPro" id="IPR000212">
    <property type="entry name" value="DNA_helicase_UvrD/REP"/>
</dbReference>
<protein>
    <submittedName>
        <fullName evidence="7">ATP-dependent exoDNAse (Exonuclease V) beta subunit</fullName>
    </submittedName>
</protein>
<sequence>MERRKQFWTEQRKREYIREAEDNLFIVAGPGTGKTTLLSKRILNQIMGGERLSHFLLLAFTDEAVAEFKQKIKKHLYREIAINKEMSHRLKRKVYGIDSMHITTFRDFCLYVIHVKEHFQKAWKREQYIGEVEKNACLQEIRKAVQKSTELKSTESEYSFMPLEEQCYRILKENPKLLQILRRDFTKIYADELQDLNQTQLDILLLLSTDKKGKMRHNCLFMVGDPRQTIYQEEEAERQVFFQMKRRMEKKRNVKVLYLNENYRSNAELVEWINRHFRKRMPAYNDMKACQRPEFLQNSPLHGVFHYPSEKDSLRALQDLMEKLLKSYPDLRDRDFLILSNDKEKEADYKEALKPFGFSEASLDHMVLDAHASKGLNSNIVILMETGGNSCAEARSKYTSLEYVAVTRAKHALIFLEGKGEEQWFCDSLYNMKELKEIPFPEP</sequence>
<keyword evidence="1 5" id="KW-0547">Nucleotide-binding</keyword>
<reference evidence="7 8" key="1">
    <citation type="submission" date="2020-08" db="EMBL/GenBank/DDBJ databases">
        <title>Genomic Encyclopedia of Type Strains, Phase IV (KMG-IV): sequencing the most valuable type-strain genomes for metagenomic binning, comparative biology and taxonomic classification.</title>
        <authorList>
            <person name="Goeker M."/>
        </authorList>
    </citation>
    <scope>NUCLEOTIDE SEQUENCE [LARGE SCALE GENOMIC DNA]</scope>
    <source>
        <strain evidence="7 8">DSM 17245</strain>
    </source>
</reference>
<dbReference type="AlphaFoldDB" id="A0A7W9SGX9"/>
<evidence type="ECO:0000256" key="1">
    <source>
        <dbReference type="ARBA" id="ARBA00022741"/>
    </source>
</evidence>
<dbReference type="PROSITE" id="PS51198">
    <property type="entry name" value="UVRD_HELICASE_ATP_BIND"/>
    <property type="match status" value="1"/>
</dbReference>
<dbReference type="PANTHER" id="PTHR11070:SF2">
    <property type="entry name" value="ATP-DEPENDENT DNA HELICASE SRS2"/>
    <property type="match status" value="1"/>
</dbReference>
<evidence type="ECO:0000256" key="3">
    <source>
        <dbReference type="ARBA" id="ARBA00022806"/>
    </source>
</evidence>
<keyword evidence="2 5" id="KW-0378">Hydrolase</keyword>
<accession>A0A7W9SGX9</accession>
<comment type="caution">
    <text evidence="7">The sequence shown here is derived from an EMBL/GenBank/DDBJ whole genome shotgun (WGS) entry which is preliminary data.</text>
</comment>
<dbReference type="Pfam" id="PF00580">
    <property type="entry name" value="UvrD-helicase"/>
    <property type="match status" value="1"/>
</dbReference>
<dbReference type="SUPFAM" id="SSF52540">
    <property type="entry name" value="P-loop containing nucleoside triphosphate hydrolases"/>
    <property type="match status" value="1"/>
</dbReference>
<keyword evidence="7" id="KW-0540">Nuclease</keyword>
<evidence type="ECO:0000313" key="8">
    <source>
        <dbReference type="Proteomes" id="UP000522163"/>
    </source>
</evidence>
<feature type="binding site" evidence="5">
    <location>
        <begin position="28"/>
        <end position="35"/>
    </location>
    <ligand>
        <name>ATP</name>
        <dbReference type="ChEBI" id="CHEBI:30616"/>
    </ligand>
</feature>
<dbReference type="PANTHER" id="PTHR11070">
    <property type="entry name" value="UVRD / RECB / PCRA DNA HELICASE FAMILY MEMBER"/>
    <property type="match status" value="1"/>
</dbReference>
<evidence type="ECO:0000256" key="4">
    <source>
        <dbReference type="ARBA" id="ARBA00022840"/>
    </source>
</evidence>
<feature type="domain" description="UvrD-like helicase ATP-binding" evidence="6">
    <location>
        <begin position="7"/>
        <end position="266"/>
    </location>
</feature>
<dbReference type="GO" id="GO:0004527">
    <property type="term" value="F:exonuclease activity"/>
    <property type="evidence" value="ECO:0007669"/>
    <property type="project" value="UniProtKB-KW"/>
</dbReference>
<dbReference type="InterPro" id="IPR014016">
    <property type="entry name" value="UvrD-like_ATP-bd"/>
</dbReference>